<organism evidence="2 3">
    <name type="scientific">Homoserinimonas aerilata</name>
    <dbReference type="NCBI Taxonomy" id="1162970"/>
    <lineage>
        <taxon>Bacteria</taxon>
        <taxon>Bacillati</taxon>
        <taxon>Actinomycetota</taxon>
        <taxon>Actinomycetes</taxon>
        <taxon>Micrococcales</taxon>
        <taxon>Microbacteriaceae</taxon>
        <taxon>Homoserinimonas</taxon>
    </lineage>
</organism>
<dbReference type="AlphaFoldDB" id="A0A542YHY6"/>
<name>A0A542YHY6_9MICO</name>
<keyword evidence="1" id="KW-0472">Membrane</keyword>
<protein>
    <submittedName>
        <fullName evidence="2">Uncharacterized protein</fullName>
    </submittedName>
</protein>
<dbReference type="RefSeq" id="WP_141879884.1">
    <property type="nucleotide sequence ID" value="NZ_VFOM01000001.1"/>
</dbReference>
<keyword evidence="1" id="KW-0812">Transmembrane</keyword>
<accession>A0A542YHY6</accession>
<dbReference type="EMBL" id="VFOM01000001">
    <property type="protein sequence ID" value="TQL47658.1"/>
    <property type="molecule type" value="Genomic_DNA"/>
</dbReference>
<gene>
    <name evidence="2" type="ORF">FB562_0724</name>
</gene>
<reference evidence="2 3" key="1">
    <citation type="submission" date="2019-06" db="EMBL/GenBank/DDBJ databases">
        <title>Sequencing the genomes of 1000 actinobacteria strains.</title>
        <authorList>
            <person name="Klenk H.-P."/>
        </authorList>
    </citation>
    <scope>NUCLEOTIDE SEQUENCE [LARGE SCALE GENOMIC DNA]</scope>
    <source>
        <strain evidence="2 3">DSM 26477</strain>
    </source>
</reference>
<keyword evidence="3" id="KW-1185">Reference proteome</keyword>
<feature type="transmembrane region" description="Helical" evidence="1">
    <location>
        <begin position="41"/>
        <end position="61"/>
    </location>
</feature>
<proteinExistence type="predicted"/>
<feature type="transmembrane region" description="Helical" evidence="1">
    <location>
        <begin position="14"/>
        <end position="35"/>
    </location>
</feature>
<dbReference type="Proteomes" id="UP000317998">
    <property type="component" value="Unassembled WGS sequence"/>
</dbReference>
<comment type="caution">
    <text evidence="2">The sequence shown here is derived from an EMBL/GenBank/DDBJ whole genome shotgun (WGS) entry which is preliminary data.</text>
</comment>
<evidence type="ECO:0000313" key="2">
    <source>
        <dbReference type="EMBL" id="TQL47658.1"/>
    </source>
</evidence>
<keyword evidence="1" id="KW-1133">Transmembrane helix</keyword>
<evidence type="ECO:0000313" key="3">
    <source>
        <dbReference type="Proteomes" id="UP000317998"/>
    </source>
</evidence>
<evidence type="ECO:0000256" key="1">
    <source>
        <dbReference type="SAM" id="Phobius"/>
    </source>
</evidence>
<dbReference type="OrthoDB" id="9991308at2"/>
<sequence>MPPTPPRRSYGRRIGALVVAVISLVLVFLFVTVIIRDPSMASAWVGLVCFAFAAVGAIVTMEIDRRNPR</sequence>